<dbReference type="Proteomes" id="UP000732377">
    <property type="component" value="Unassembled WGS sequence"/>
</dbReference>
<dbReference type="Pfam" id="PF00460">
    <property type="entry name" value="Flg_bb_rod"/>
    <property type="match status" value="1"/>
</dbReference>
<dbReference type="PANTHER" id="PTHR30435:SF1">
    <property type="entry name" value="FLAGELLAR HOOK PROTEIN FLGE"/>
    <property type="match status" value="1"/>
</dbReference>
<dbReference type="Gene3D" id="2.60.98.20">
    <property type="entry name" value="Flagellar hook protein FlgE"/>
    <property type="match status" value="1"/>
</dbReference>
<dbReference type="PANTHER" id="PTHR30435">
    <property type="entry name" value="FLAGELLAR PROTEIN"/>
    <property type="match status" value="1"/>
</dbReference>
<comment type="caution">
    <text evidence="10">The sequence shown here is derived from an EMBL/GenBank/DDBJ whole genome shotgun (WGS) entry which is preliminary data.</text>
</comment>
<evidence type="ECO:0000259" key="8">
    <source>
        <dbReference type="Pfam" id="PF07559"/>
    </source>
</evidence>
<comment type="subcellular location">
    <subcellularLocation>
        <location evidence="1 5">Bacterial flagellum basal body</location>
    </subcellularLocation>
</comment>
<name>A0A953IDM5_SYMTR</name>
<organism evidence="10 11">
    <name type="scientific">Symbiobacterium thermophilum</name>
    <dbReference type="NCBI Taxonomy" id="2734"/>
    <lineage>
        <taxon>Bacteria</taxon>
        <taxon>Bacillati</taxon>
        <taxon>Bacillota</taxon>
        <taxon>Clostridia</taxon>
        <taxon>Eubacteriales</taxon>
        <taxon>Symbiobacteriaceae</taxon>
        <taxon>Symbiobacterium</taxon>
    </lineage>
</organism>
<accession>A0A953IDM5</accession>
<evidence type="ECO:0000256" key="1">
    <source>
        <dbReference type="ARBA" id="ARBA00004117"/>
    </source>
</evidence>
<evidence type="ECO:0000259" key="9">
    <source>
        <dbReference type="Pfam" id="PF22692"/>
    </source>
</evidence>
<keyword evidence="10" id="KW-0969">Cilium</keyword>
<dbReference type="InterPro" id="IPR053967">
    <property type="entry name" value="LlgE_F_G-like_D1"/>
</dbReference>
<dbReference type="AlphaFoldDB" id="A0A953IDM5"/>
<dbReference type="GO" id="GO:0009425">
    <property type="term" value="C:bacterial-type flagellum basal body"/>
    <property type="evidence" value="ECO:0007669"/>
    <property type="project" value="UniProtKB-SubCell"/>
</dbReference>
<feature type="domain" description="Flagellar basal-body/hook protein C-terminal" evidence="7">
    <location>
        <begin position="382"/>
        <end position="426"/>
    </location>
</feature>
<dbReference type="NCBIfam" id="TIGR03506">
    <property type="entry name" value="FlgEFG_subfam"/>
    <property type="match status" value="1"/>
</dbReference>
<evidence type="ECO:0000256" key="4">
    <source>
        <dbReference type="ARBA" id="ARBA00023143"/>
    </source>
</evidence>
<dbReference type="Pfam" id="PF06429">
    <property type="entry name" value="Flg_bbr_C"/>
    <property type="match status" value="1"/>
</dbReference>
<proteinExistence type="inferred from homology"/>
<evidence type="ECO:0000256" key="5">
    <source>
        <dbReference type="RuleBase" id="RU362116"/>
    </source>
</evidence>
<evidence type="ECO:0000256" key="3">
    <source>
        <dbReference type="ARBA" id="ARBA00019015"/>
    </source>
</evidence>
<keyword evidence="4 5" id="KW-0975">Bacterial flagellum</keyword>
<evidence type="ECO:0000313" key="11">
    <source>
        <dbReference type="Proteomes" id="UP000732377"/>
    </source>
</evidence>
<comment type="function">
    <text evidence="5">A flexible structure which links the flagellar filament to the drive apparatus in the basal body.</text>
</comment>
<protein>
    <recommendedName>
        <fullName evidence="3 5">Flagellar hook protein FlgE</fullName>
    </recommendedName>
</protein>
<dbReference type="InterPro" id="IPR037058">
    <property type="entry name" value="Falgellar_hook_FlgE_sf"/>
</dbReference>
<dbReference type="GO" id="GO:0009424">
    <property type="term" value="C:bacterial-type flagellum hook"/>
    <property type="evidence" value="ECO:0007669"/>
    <property type="project" value="TreeGrafter"/>
</dbReference>
<keyword evidence="10" id="KW-0282">Flagellum</keyword>
<dbReference type="EMBL" id="PIUK01000078">
    <property type="protein sequence ID" value="MBY6276400.1"/>
    <property type="molecule type" value="Genomic_DNA"/>
</dbReference>
<feature type="domain" description="Flagellar hook protein FlgE/F/G-like D1" evidence="9">
    <location>
        <begin position="88"/>
        <end position="131"/>
    </location>
</feature>
<evidence type="ECO:0000259" key="7">
    <source>
        <dbReference type="Pfam" id="PF06429"/>
    </source>
</evidence>
<feature type="domain" description="Flagellar basal body rod protein N-terminal" evidence="6">
    <location>
        <begin position="7"/>
        <end position="34"/>
    </location>
</feature>
<dbReference type="InterPro" id="IPR001444">
    <property type="entry name" value="Flag_bb_rod_N"/>
</dbReference>
<dbReference type="InterPro" id="IPR020013">
    <property type="entry name" value="Flagellar_FlgE/F/G"/>
</dbReference>
<dbReference type="GO" id="GO:0071978">
    <property type="term" value="P:bacterial-type flagellum-dependent swarming motility"/>
    <property type="evidence" value="ECO:0007669"/>
    <property type="project" value="TreeGrafter"/>
</dbReference>
<evidence type="ECO:0000313" key="10">
    <source>
        <dbReference type="EMBL" id="MBY6276400.1"/>
    </source>
</evidence>
<reference evidence="10" key="1">
    <citation type="submission" date="2017-11" db="EMBL/GenBank/DDBJ databases">
        <title>Three new genomes from thermophilic consortium.</title>
        <authorList>
            <person name="Quaggio R."/>
            <person name="Amgarten D."/>
            <person name="Setubal J.C."/>
        </authorList>
    </citation>
    <scope>NUCLEOTIDE SEQUENCE</scope>
    <source>
        <strain evidence="10">ZCTH01-B2</strain>
    </source>
</reference>
<evidence type="ECO:0000259" key="6">
    <source>
        <dbReference type="Pfam" id="PF00460"/>
    </source>
</evidence>
<dbReference type="Pfam" id="PF22692">
    <property type="entry name" value="LlgE_F_G_D1"/>
    <property type="match status" value="1"/>
</dbReference>
<dbReference type="RefSeq" id="WP_273379423.1">
    <property type="nucleotide sequence ID" value="NZ_PIUK01000078.1"/>
</dbReference>
<sequence>MRSLFSGVSGIRSHQIRMDVIGNNIANVNTTGYKSSRTTFTDVFSQTMSPGSTLTNPQQIGLGVGVGSIDLLMDQGSFQMTGRMLDLAISGDGFFVVQGANQEVLYTRVGAFDWNADGILYIPSLGMKVLGWMADADGNIGRTDRANLGEIRIVAGDVSLPIASTSATFKGNLDASAADGYEYITAMTAYDSLGRPINVALRFTKTADDWTVEYQHDYSDYVDPADPSQGKEWTSTGLTLTFNTDGTLDFDPTDPATYSTQLEINDPAGAAEPLKITVDFSKITQAYDANSGPGKNVSTVEIHTIDGRPMGTLASVSVNEYGVITGRYTNGATKVLAQIALAYFNNAAGLMKEGASTYAESPASGVPQIGTPGSGGRGTLTPGNLEGSNVDLAQQFTDMILTQRGYQASAKLVSTADDMLQEIINLKR</sequence>
<dbReference type="InterPro" id="IPR037925">
    <property type="entry name" value="FlgE/F/G-like"/>
</dbReference>
<dbReference type="Pfam" id="PF07559">
    <property type="entry name" value="FlgE_D2"/>
    <property type="match status" value="1"/>
</dbReference>
<evidence type="ECO:0000256" key="2">
    <source>
        <dbReference type="ARBA" id="ARBA00009677"/>
    </source>
</evidence>
<comment type="similarity">
    <text evidence="2 5">Belongs to the flagella basal body rod proteins family.</text>
</comment>
<dbReference type="SUPFAM" id="SSF117143">
    <property type="entry name" value="Flagellar hook protein flgE"/>
    <property type="match status" value="1"/>
</dbReference>
<dbReference type="InterPro" id="IPR011491">
    <property type="entry name" value="FlgE_D2"/>
</dbReference>
<keyword evidence="10" id="KW-0966">Cell projection</keyword>
<dbReference type="InterPro" id="IPR010930">
    <property type="entry name" value="Flg_bb/hook_C_dom"/>
</dbReference>
<gene>
    <name evidence="10" type="ORF">CWE10_09335</name>
</gene>
<feature type="domain" description="Flagellar hook protein FlgE D2" evidence="8">
    <location>
        <begin position="172"/>
        <end position="289"/>
    </location>
</feature>
<dbReference type="GO" id="GO:0005829">
    <property type="term" value="C:cytosol"/>
    <property type="evidence" value="ECO:0007669"/>
    <property type="project" value="TreeGrafter"/>
</dbReference>